<dbReference type="Pfam" id="PF10504">
    <property type="entry name" value="DUF2452"/>
    <property type="match status" value="1"/>
</dbReference>
<dbReference type="AlphaFoldDB" id="A0AAQ4D8J6"/>
<reference evidence="2 3" key="1">
    <citation type="journal article" date="2023" name="Arcadia Sci">
        <title>De novo assembly of a long-read Amblyomma americanum tick genome.</title>
        <authorList>
            <person name="Chou S."/>
            <person name="Poskanzer K.E."/>
            <person name="Rollins M."/>
            <person name="Thuy-Boun P.S."/>
        </authorList>
    </citation>
    <scope>NUCLEOTIDE SEQUENCE [LARGE SCALE GENOMIC DNA]</scope>
    <source>
        <strain evidence="2">F_SG_1</strain>
        <tissue evidence="2">Salivary glands</tissue>
    </source>
</reference>
<dbReference type="EMBL" id="JARKHS020033713">
    <property type="protein sequence ID" value="KAK8758786.1"/>
    <property type="molecule type" value="Genomic_DNA"/>
</dbReference>
<feature type="region of interest" description="Disordered" evidence="1">
    <location>
        <begin position="1"/>
        <end position="29"/>
    </location>
</feature>
<proteinExistence type="predicted"/>
<dbReference type="InterPro" id="IPR019534">
    <property type="entry name" value="DUF2452"/>
</dbReference>
<keyword evidence="3" id="KW-1185">Reference proteome</keyword>
<comment type="caution">
    <text evidence="2">The sequence shown here is derived from an EMBL/GenBank/DDBJ whole genome shotgun (WGS) entry which is preliminary data.</text>
</comment>
<evidence type="ECO:0000313" key="3">
    <source>
        <dbReference type="Proteomes" id="UP001321473"/>
    </source>
</evidence>
<dbReference type="Proteomes" id="UP001321473">
    <property type="component" value="Unassembled WGS sequence"/>
</dbReference>
<feature type="compositionally biased region" description="Basic and acidic residues" evidence="1">
    <location>
        <begin position="1"/>
        <end position="11"/>
    </location>
</feature>
<name>A0AAQ4D8J6_AMBAM</name>
<evidence type="ECO:0000256" key="1">
    <source>
        <dbReference type="SAM" id="MobiDB-lite"/>
    </source>
</evidence>
<sequence length="200" mass="23112">MDRGTRLDKPRQQTSHRNAAMDGASSGMPMECTVDRMEQQVCQLPSMPPKKMPRMDLIELARQIETADDFIKANVSNKLTVIAEQVQFLQKQAHRILEEAQLNSRLHHAACNFKKVPGSTYYLYRRPNGQEYFGMIKPEEWGAQCPHEFLGGYRLESDQTWTPTEAIEKKNRQMEALSRIAQFSCWKQEPMAITDAFMQE</sequence>
<protein>
    <submittedName>
        <fullName evidence="2">Uncharacterized protein</fullName>
    </submittedName>
</protein>
<accession>A0AAQ4D8J6</accession>
<dbReference type="PANTHER" id="PTHR14553">
    <property type="entry name" value="UNCHARACTERIZED PROTEIN C1ORF50"/>
    <property type="match status" value="1"/>
</dbReference>
<evidence type="ECO:0000313" key="2">
    <source>
        <dbReference type="EMBL" id="KAK8758786.1"/>
    </source>
</evidence>
<dbReference type="PANTHER" id="PTHR14553:SF1">
    <property type="entry name" value="SIMILAR TO CHROMOSOME 1 OPEN READING FRAME 50"/>
    <property type="match status" value="1"/>
</dbReference>
<organism evidence="2 3">
    <name type="scientific">Amblyomma americanum</name>
    <name type="common">Lone star tick</name>
    <dbReference type="NCBI Taxonomy" id="6943"/>
    <lineage>
        <taxon>Eukaryota</taxon>
        <taxon>Metazoa</taxon>
        <taxon>Ecdysozoa</taxon>
        <taxon>Arthropoda</taxon>
        <taxon>Chelicerata</taxon>
        <taxon>Arachnida</taxon>
        <taxon>Acari</taxon>
        <taxon>Parasitiformes</taxon>
        <taxon>Ixodida</taxon>
        <taxon>Ixodoidea</taxon>
        <taxon>Ixodidae</taxon>
        <taxon>Amblyomminae</taxon>
        <taxon>Amblyomma</taxon>
    </lineage>
</organism>
<gene>
    <name evidence="2" type="ORF">V5799_003586</name>
</gene>